<dbReference type="EMBL" id="SMLM01000001">
    <property type="protein sequence ID" value="TFZ06674.1"/>
    <property type="molecule type" value="Genomic_DNA"/>
</dbReference>
<dbReference type="InterPro" id="IPR022037">
    <property type="entry name" value="DUF3606"/>
</dbReference>
<dbReference type="Proteomes" id="UP000298180">
    <property type="component" value="Unassembled WGS sequence"/>
</dbReference>
<sequence>MDTGKRRGEEPDQIDINDPQACKEWARKLDCSEAQLHEAVKAVGNQASDVEMHLHGVHSTTNSDRMDEVGDS</sequence>
<organism evidence="1 2">
    <name type="scientific">Ramlibacter henchirensis</name>
    <dbReference type="NCBI Taxonomy" id="204072"/>
    <lineage>
        <taxon>Bacteria</taxon>
        <taxon>Pseudomonadati</taxon>
        <taxon>Pseudomonadota</taxon>
        <taxon>Betaproteobacteria</taxon>
        <taxon>Burkholderiales</taxon>
        <taxon>Comamonadaceae</taxon>
        <taxon>Ramlibacter</taxon>
    </lineage>
</organism>
<comment type="caution">
    <text evidence="1">The sequence shown here is derived from an EMBL/GenBank/DDBJ whole genome shotgun (WGS) entry which is preliminary data.</text>
</comment>
<accession>A0A4Z0C6T3</accession>
<name>A0A4Z0C6T3_9BURK</name>
<dbReference type="RefSeq" id="WP_135262760.1">
    <property type="nucleotide sequence ID" value="NZ_SMLM01000001.1"/>
</dbReference>
<keyword evidence="2" id="KW-1185">Reference proteome</keyword>
<protein>
    <submittedName>
        <fullName evidence="1">DUF3606 domain-containing protein</fullName>
    </submittedName>
</protein>
<proteinExistence type="predicted"/>
<dbReference type="OrthoDB" id="8859054at2"/>
<reference evidence="1 2" key="1">
    <citation type="submission" date="2019-03" db="EMBL/GenBank/DDBJ databases">
        <title>Ramlibacter henchirensis DSM 14656, whole genome shotgun sequence.</title>
        <authorList>
            <person name="Zhang X."/>
            <person name="Feng G."/>
            <person name="Zhu H."/>
        </authorList>
    </citation>
    <scope>NUCLEOTIDE SEQUENCE [LARGE SCALE GENOMIC DNA]</scope>
    <source>
        <strain evidence="1 2">DSM 14656</strain>
    </source>
</reference>
<evidence type="ECO:0000313" key="2">
    <source>
        <dbReference type="Proteomes" id="UP000298180"/>
    </source>
</evidence>
<dbReference type="AlphaFoldDB" id="A0A4Z0C6T3"/>
<gene>
    <name evidence="1" type="ORF">EZ313_08640</name>
</gene>
<dbReference type="Pfam" id="PF12244">
    <property type="entry name" value="DUF3606"/>
    <property type="match status" value="1"/>
</dbReference>
<evidence type="ECO:0000313" key="1">
    <source>
        <dbReference type="EMBL" id="TFZ06674.1"/>
    </source>
</evidence>